<keyword evidence="5" id="KW-0479">Metal-binding</keyword>
<dbReference type="InterPro" id="IPR018935">
    <property type="entry name" value="RIO_kinase_CS"/>
</dbReference>
<evidence type="ECO:0000256" key="9">
    <source>
        <dbReference type="ARBA" id="ARBA00022842"/>
    </source>
</evidence>
<name>A0A1M5LRR9_9GAMM</name>
<keyword evidence="4" id="KW-0808">Transferase</keyword>
<evidence type="ECO:0000256" key="4">
    <source>
        <dbReference type="ARBA" id="ARBA00022679"/>
    </source>
</evidence>
<evidence type="ECO:0000256" key="12">
    <source>
        <dbReference type="SAM" id="MobiDB-lite"/>
    </source>
</evidence>
<dbReference type="Gene3D" id="3.30.200.20">
    <property type="entry name" value="Phosphorylase Kinase, domain 1"/>
    <property type="match status" value="1"/>
</dbReference>
<evidence type="ECO:0000256" key="2">
    <source>
        <dbReference type="ARBA" id="ARBA00012513"/>
    </source>
</evidence>
<dbReference type="OrthoDB" id="9795258at2"/>
<dbReference type="SMART" id="SM00090">
    <property type="entry name" value="RIO"/>
    <property type="match status" value="1"/>
</dbReference>
<evidence type="ECO:0000259" key="13">
    <source>
        <dbReference type="SMART" id="SM00090"/>
    </source>
</evidence>
<evidence type="ECO:0000256" key="7">
    <source>
        <dbReference type="ARBA" id="ARBA00022777"/>
    </source>
</evidence>
<gene>
    <name evidence="14" type="ORF">SAMN04488068_1053</name>
</gene>
<keyword evidence="15" id="KW-1185">Reference proteome</keyword>
<dbReference type="InterPro" id="IPR018934">
    <property type="entry name" value="RIO_dom"/>
</dbReference>
<evidence type="ECO:0000313" key="14">
    <source>
        <dbReference type="EMBL" id="SHG67666.1"/>
    </source>
</evidence>
<feature type="region of interest" description="Disordered" evidence="12">
    <location>
        <begin position="60"/>
        <end position="88"/>
    </location>
</feature>
<reference evidence="14 15" key="1">
    <citation type="submission" date="2016-11" db="EMBL/GenBank/DDBJ databases">
        <authorList>
            <person name="Jaros S."/>
            <person name="Januszkiewicz K."/>
            <person name="Wedrychowicz H."/>
        </authorList>
    </citation>
    <scope>NUCLEOTIDE SEQUENCE [LARGE SCALE GENOMIC DNA]</scope>
    <source>
        <strain evidence="14 15">CGMCC 1.7049</strain>
    </source>
</reference>
<evidence type="ECO:0000256" key="8">
    <source>
        <dbReference type="ARBA" id="ARBA00022840"/>
    </source>
</evidence>
<organism evidence="14 15">
    <name type="scientific">Hydrocarboniphaga daqingensis</name>
    <dbReference type="NCBI Taxonomy" id="490188"/>
    <lineage>
        <taxon>Bacteria</taxon>
        <taxon>Pseudomonadati</taxon>
        <taxon>Pseudomonadota</taxon>
        <taxon>Gammaproteobacteria</taxon>
        <taxon>Nevskiales</taxon>
        <taxon>Nevskiaceae</taxon>
        <taxon>Hydrocarboniphaga</taxon>
    </lineage>
</organism>
<evidence type="ECO:0000256" key="11">
    <source>
        <dbReference type="ARBA" id="ARBA00048679"/>
    </source>
</evidence>
<dbReference type="Gene3D" id="1.10.510.10">
    <property type="entry name" value="Transferase(Phosphotransferase) domain 1"/>
    <property type="match status" value="1"/>
</dbReference>
<dbReference type="EMBL" id="FQWZ01000002">
    <property type="protein sequence ID" value="SHG67666.1"/>
    <property type="molecule type" value="Genomic_DNA"/>
</dbReference>
<dbReference type="AlphaFoldDB" id="A0A1M5LRR9"/>
<evidence type="ECO:0000313" key="15">
    <source>
        <dbReference type="Proteomes" id="UP000199758"/>
    </source>
</evidence>
<evidence type="ECO:0000256" key="5">
    <source>
        <dbReference type="ARBA" id="ARBA00022723"/>
    </source>
</evidence>
<dbReference type="PROSITE" id="PS01245">
    <property type="entry name" value="RIO1"/>
    <property type="match status" value="1"/>
</dbReference>
<evidence type="ECO:0000256" key="3">
    <source>
        <dbReference type="ARBA" id="ARBA00022527"/>
    </source>
</evidence>
<evidence type="ECO:0000256" key="1">
    <source>
        <dbReference type="ARBA" id="ARBA00009196"/>
    </source>
</evidence>
<proteinExistence type="inferred from homology"/>
<protein>
    <recommendedName>
        <fullName evidence="2">non-specific serine/threonine protein kinase</fullName>
        <ecNumber evidence="2">2.7.11.1</ecNumber>
    </recommendedName>
</protein>
<dbReference type="InterPro" id="IPR051272">
    <property type="entry name" value="RIO-type_Ser/Thr_kinase"/>
</dbReference>
<dbReference type="InterPro" id="IPR011009">
    <property type="entry name" value="Kinase-like_dom_sf"/>
</dbReference>
<dbReference type="GO" id="GO:0046872">
    <property type="term" value="F:metal ion binding"/>
    <property type="evidence" value="ECO:0007669"/>
    <property type="project" value="UniProtKB-KW"/>
</dbReference>
<dbReference type="RefSeq" id="WP_072894905.1">
    <property type="nucleotide sequence ID" value="NZ_FQWZ01000002.1"/>
</dbReference>
<dbReference type="InterPro" id="IPR048148">
    <property type="entry name" value="Prot_kin_PA4780"/>
</dbReference>
<dbReference type="Proteomes" id="UP000199758">
    <property type="component" value="Unassembled WGS sequence"/>
</dbReference>
<dbReference type="PANTHER" id="PTHR45723">
    <property type="entry name" value="SERINE/THREONINE-PROTEIN KINASE RIO1"/>
    <property type="match status" value="1"/>
</dbReference>
<dbReference type="GO" id="GO:0005524">
    <property type="term" value="F:ATP binding"/>
    <property type="evidence" value="ECO:0007669"/>
    <property type="project" value="UniProtKB-KW"/>
</dbReference>
<dbReference type="InterPro" id="IPR000687">
    <property type="entry name" value="RIO_kinase"/>
</dbReference>
<keyword evidence="9" id="KW-0460">Magnesium</keyword>
<keyword evidence="6" id="KW-0547">Nucleotide-binding</keyword>
<feature type="compositionally biased region" description="Basic and acidic residues" evidence="12">
    <location>
        <begin position="62"/>
        <end position="75"/>
    </location>
</feature>
<comment type="catalytic activity">
    <reaction evidence="11">
        <text>L-seryl-[protein] + ATP = O-phospho-L-seryl-[protein] + ADP + H(+)</text>
        <dbReference type="Rhea" id="RHEA:17989"/>
        <dbReference type="Rhea" id="RHEA-COMP:9863"/>
        <dbReference type="Rhea" id="RHEA-COMP:11604"/>
        <dbReference type="ChEBI" id="CHEBI:15378"/>
        <dbReference type="ChEBI" id="CHEBI:29999"/>
        <dbReference type="ChEBI" id="CHEBI:30616"/>
        <dbReference type="ChEBI" id="CHEBI:83421"/>
        <dbReference type="ChEBI" id="CHEBI:456216"/>
        <dbReference type="EC" id="2.7.11.1"/>
    </reaction>
</comment>
<dbReference type="Pfam" id="PF01163">
    <property type="entry name" value="RIO1"/>
    <property type="match status" value="1"/>
</dbReference>
<dbReference type="EC" id="2.7.11.1" evidence="2"/>
<comment type="catalytic activity">
    <reaction evidence="10">
        <text>L-threonyl-[protein] + ATP = O-phospho-L-threonyl-[protein] + ADP + H(+)</text>
        <dbReference type="Rhea" id="RHEA:46608"/>
        <dbReference type="Rhea" id="RHEA-COMP:11060"/>
        <dbReference type="Rhea" id="RHEA-COMP:11605"/>
        <dbReference type="ChEBI" id="CHEBI:15378"/>
        <dbReference type="ChEBI" id="CHEBI:30013"/>
        <dbReference type="ChEBI" id="CHEBI:30616"/>
        <dbReference type="ChEBI" id="CHEBI:61977"/>
        <dbReference type="ChEBI" id="CHEBI:456216"/>
        <dbReference type="EC" id="2.7.11.1"/>
    </reaction>
</comment>
<dbReference type="NCBIfam" id="NF041645">
    <property type="entry name" value="prot_kin_PA4780"/>
    <property type="match status" value="1"/>
</dbReference>
<feature type="domain" description="RIO kinase" evidence="13">
    <location>
        <begin position="5"/>
        <end position="228"/>
    </location>
</feature>
<keyword evidence="3" id="KW-0723">Serine/threonine-protein kinase</keyword>
<dbReference type="GO" id="GO:0004674">
    <property type="term" value="F:protein serine/threonine kinase activity"/>
    <property type="evidence" value="ECO:0007669"/>
    <property type="project" value="UniProtKB-KW"/>
</dbReference>
<accession>A0A1M5LRR9</accession>
<comment type="similarity">
    <text evidence="1">Belongs to the protein kinase superfamily. RIO-type Ser/Thr kinase family.</text>
</comment>
<keyword evidence="8" id="KW-0067">ATP-binding</keyword>
<dbReference type="STRING" id="490188.SAMN04488068_1053"/>
<evidence type="ECO:0000256" key="6">
    <source>
        <dbReference type="ARBA" id="ARBA00022741"/>
    </source>
</evidence>
<sequence length="288" mass="32382">MKIPKALQPLIEDGIVDRVVRQLKSGKEASVFLVDCGGRIRCAKVYKEAEQRGFQNLAQYQEGRKARGSRDERAMGKRSRHGRKQSQEEWKSAEVDALYRLDAAGVRVPKPYGYYDGVLVMEVIADEHGEAAPRLNDVQPTPEQARQWHEFLIRQIVLMLCAGLIHGDLSEFNVLLGTDGPVIIDLPQAVDASSNNNAFRMLERDVGNMTAYCGRVAPELLTTQYAHEIWHLYQRAELRPDTVLTGCFEHDDTQADVGDVMLHIEEARREAEIRQRGRDEAAAADAAD</sequence>
<evidence type="ECO:0000256" key="10">
    <source>
        <dbReference type="ARBA" id="ARBA00047899"/>
    </source>
</evidence>
<dbReference type="SUPFAM" id="SSF56112">
    <property type="entry name" value="Protein kinase-like (PK-like)"/>
    <property type="match status" value="1"/>
</dbReference>
<keyword evidence="7 14" id="KW-0418">Kinase</keyword>